<dbReference type="EMBL" id="BMED01000001">
    <property type="protein sequence ID" value="GGC60542.1"/>
    <property type="molecule type" value="Genomic_DNA"/>
</dbReference>
<protein>
    <recommendedName>
        <fullName evidence="5">HTH tetR-type domain-containing protein</fullName>
    </recommendedName>
</protein>
<dbReference type="GO" id="GO:0003700">
    <property type="term" value="F:DNA-binding transcription factor activity"/>
    <property type="evidence" value="ECO:0007669"/>
    <property type="project" value="TreeGrafter"/>
</dbReference>
<feature type="domain" description="HTH tetR-type" evidence="5">
    <location>
        <begin position="20"/>
        <end position="80"/>
    </location>
</feature>
<accession>A0A916U4S5</accession>
<dbReference type="RefSeq" id="WP_188564338.1">
    <property type="nucleotide sequence ID" value="NZ_BMED01000001.1"/>
</dbReference>
<keyword evidence="2 4" id="KW-0238">DNA-binding</keyword>
<dbReference type="InterPro" id="IPR050109">
    <property type="entry name" value="HTH-type_TetR-like_transc_reg"/>
</dbReference>
<dbReference type="PANTHER" id="PTHR30055:SF234">
    <property type="entry name" value="HTH-TYPE TRANSCRIPTIONAL REGULATOR BETI"/>
    <property type="match status" value="1"/>
</dbReference>
<gene>
    <name evidence="6" type="ORF">GCM10011396_04300</name>
</gene>
<dbReference type="GO" id="GO:0000976">
    <property type="term" value="F:transcription cis-regulatory region binding"/>
    <property type="evidence" value="ECO:0007669"/>
    <property type="project" value="TreeGrafter"/>
</dbReference>
<dbReference type="SUPFAM" id="SSF46689">
    <property type="entry name" value="Homeodomain-like"/>
    <property type="match status" value="1"/>
</dbReference>
<dbReference type="PROSITE" id="PS50977">
    <property type="entry name" value="HTH_TETR_2"/>
    <property type="match status" value="1"/>
</dbReference>
<dbReference type="PANTHER" id="PTHR30055">
    <property type="entry name" value="HTH-TYPE TRANSCRIPTIONAL REGULATOR RUTR"/>
    <property type="match status" value="1"/>
</dbReference>
<evidence type="ECO:0000256" key="4">
    <source>
        <dbReference type="PROSITE-ProRule" id="PRU00335"/>
    </source>
</evidence>
<evidence type="ECO:0000256" key="3">
    <source>
        <dbReference type="ARBA" id="ARBA00023163"/>
    </source>
</evidence>
<dbReference type="Proteomes" id="UP000637423">
    <property type="component" value="Unassembled WGS sequence"/>
</dbReference>
<reference evidence="6" key="2">
    <citation type="submission" date="2020-09" db="EMBL/GenBank/DDBJ databases">
        <authorList>
            <person name="Sun Q."/>
            <person name="Zhou Y."/>
        </authorList>
    </citation>
    <scope>NUCLEOTIDE SEQUENCE</scope>
    <source>
        <strain evidence="6">CGMCC 1.10998</strain>
    </source>
</reference>
<proteinExistence type="predicted"/>
<feature type="DNA-binding region" description="H-T-H motif" evidence="4">
    <location>
        <begin position="43"/>
        <end position="62"/>
    </location>
</feature>
<dbReference type="InterPro" id="IPR009057">
    <property type="entry name" value="Homeodomain-like_sf"/>
</dbReference>
<dbReference type="Pfam" id="PF00440">
    <property type="entry name" value="TetR_N"/>
    <property type="match status" value="1"/>
</dbReference>
<keyword evidence="1" id="KW-0805">Transcription regulation</keyword>
<sequence length="217" mass="24750">MEKQTARTDRSRARATEDKEKVREAIVSAGRQLFATEDPATVSLRRIATFAGYSPATIYNYFDDYRALYTAVRAHEMELATKRFERIAARTKDPEDRVRKLFLGTAQYWLKHLDDFDLVFALPVKKASVLTNENKPFGQSPTVTRALKVYYGAMHAYFDSLPRHPIPARLAADTLLAAVHGIISFPRMTRTMVWSDMETMAKNVIDGMLHQWSSVSK</sequence>
<evidence type="ECO:0000259" key="5">
    <source>
        <dbReference type="PROSITE" id="PS50977"/>
    </source>
</evidence>
<comment type="caution">
    <text evidence="6">The sequence shown here is derived from an EMBL/GenBank/DDBJ whole genome shotgun (WGS) entry which is preliminary data.</text>
</comment>
<evidence type="ECO:0000256" key="2">
    <source>
        <dbReference type="ARBA" id="ARBA00023125"/>
    </source>
</evidence>
<keyword evidence="7" id="KW-1185">Reference proteome</keyword>
<dbReference type="Gene3D" id="1.10.357.10">
    <property type="entry name" value="Tetracycline Repressor, domain 2"/>
    <property type="match status" value="1"/>
</dbReference>
<evidence type="ECO:0000256" key="1">
    <source>
        <dbReference type="ARBA" id="ARBA00023015"/>
    </source>
</evidence>
<dbReference type="InterPro" id="IPR001647">
    <property type="entry name" value="HTH_TetR"/>
</dbReference>
<evidence type="ECO:0000313" key="6">
    <source>
        <dbReference type="EMBL" id="GGC60542.1"/>
    </source>
</evidence>
<name>A0A916U4S5_9BURK</name>
<dbReference type="AlphaFoldDB" id="A0A916U4S5"/>
<keyword evidence="3" id="KW-0804">Transcription</keyword>
<organism evidence="6 7">
    <name type="scientific">Undibacterium terreum</name>
    <dbReference type="NCBI Taxonomy" id="1224302"/>
    <lineage>
        <taxon>Bacteria</taxon>
        <taxon>Pseudomonadati</taxon>
        <taxon>Pseudomonadota</taxon>
        <taxon>Betaproteobacteria</taxon>
        <taxon>Burkholderiales</taxon>
        <taxon>Oxalobacteraceae</taxon>
        <taxon>Undibacterium</taxon>
    </lineage>
</organism>
<reference evidence="6" key="1">
    <citation type="journal article" date="2014" name="Int. J. Syst. Evol. Microbiol.">
        <title>Complete genome sequence of Corynebacterium casei LMG S-19264T (=DSM 44701T), isolated from a smear-ripened cheese.</title>
        <authorList>
            <consortium name="US DOE Joint Genome Institute (JGI-PGF)"/>
            <person name="Walter F."/>
            <person name="Albersmeier A."/>
            <person name="Kalinowski J."/>
            <person name="Ruckert C."/>
        </authorList>
    </citation>
    <scope>NUCLEOTIDE SEQUENCE</scope>
    <source>
        <strain evidence="6">CGMCC 1.10998</strain>
    </source>
</reference>
<evidence type="ECO:0000313" key="7">
    <source>
        <dbReference type="Proteomes" id="UP000637423"/>
    </source>
</evidence>